<name>A0A0F9QLE3_9ZZZZ</name>
<proteinExistence type="predicted"/>
<reference evidence="1" key="1">
    <citation type="journal article" date="2015" name="Nature">
        <title>Complex archaea that bridge the gap between prokaryotes and eukaryotes.</title>
        <authorList>
            <person name="Spang A."/>
            <person name="Saw J.H."/>
            <person name="Jorgensen S.L."/>
            <person name="Zaremba-Niedzwiedzka K."/>
            <person name="Martijn J."/>
            <person name="Lind A.E."/>
            <person name="van Eijk R."/>
            <person name="Schleper C."/>
            <person name="Guy L."/>
            <person name="Ettema T.J."/>
        </authorList>
    </citation>
    <scope>NUCLEOTIDE SEQUENCE</scope>
</reference>
<organism evidence="1">
    <name type="scientific">marine sediment metagenome</name>
    <dbReference type="NCBI Taxonomy" id="412755"/>
    <lineage>
        <taxon>unclassified sequences</taxon>
        <taxon>metagenomes</taxon>
        <taxon>ecological metagenomes</taxon>
    </lineage>
</organism>
<protein>
    <submittedName>
        <fullName evidence="1">Uncharacterized protein</fullName>
    </submittedName>
</protein>
<comment type="caution">
    <text evidence="1">The sequence shown here is derived from an EMBL/GenBank/DDBJ whole genome shotgun (WGS) entry which is preliminary data.</text>
</comment>
<accession>A0A0F9QLE3</accession>
<gene>
    <name evidence="1" type="ORF">LCGC14_0687560</name>
</gene>
<dbReference type="EMBL" id="LAZR01001417">
    <property type="protein sequence ID" value="KKN44995.1"/>
    <property type="molecule type" value="Genomic_DNA"/>
</dbReference>
<evidence type="ECO:0000313" key="1">
    <source>
        <dbReference type="EMBL" id="KKN44995.1"/>
    </source>
</evidence>
<sequence length="67" mass="7808">MKYLKYDEKGVAYDSYPTKILKELSKRKDDVGFTARKLLEFEKEGKRIRELIKKKKNKLDTPSGGLA</sequence>
<dbReference type="AlphaFoldDB" id="A0A0F9QLE3"/>